<reference evidence="3 4" key="1">
    <citation type="journal article" date="2012" name="J. Bacteriol.">
        <title>Genome Sequence of Pectin-Degrading Alishewanella aestuarii Strain B11T, Isolated from Tidal Flat Sediment.</title>
        <authorList>
            <person name="Jung J."/>
            <person name="Choi S."/>
            <person name="Chun J."/>
            <person name="Park W."/>
        </authorList>
    </citation>
    <scope>NUCLEOTIDE SEQUENCE [LARGE SCALE GENOMIC DNA]</scope>
    <source>
        <strain evidence="3 4">B11</strain>
    </source>
</reference>
<dbReference type="Pfam" id="PF05016">
    <property type="entry name" value="ParE_toxin"/>
    <property type="match status" value="1"/>
</dbReference>
<dbReference type="RefSeq" id="WP_008607799.1">
    <property type="nucleotide sequence ID" value="NZ_ALAB01000011.1"/>
</dbReference>
<evidence type="ECO:0000256" key="2">
    <source>
        <dbReference type="ARBA" id="ARBA00022649"/>
    </source>
</evidence>
<evidence type="ECO:0000313" key="4">
    <source>
        <dbReference type="Proteomes" id="UP000012043"/>
    </source>
</evidence>
<dbReference type="InterPro" id="IPR007712">
    <property type="entry name" value="RelE/ParE_toxin"/>
</dbReference>
<dbReference type="EMBL" id="ALAB01000011">
    <property type="protein sequence ID" value="EJI85852.1"/>
    <property type="molecule type" value="Genomic_DNA"/>
</dbReference>
<evidence type="ECO:0000313" key="3">
    <source>
        <dbReference type="EMBL" id="EJI85852.1"/>
    </source>
</evidence>
<sequence length="95" mass="10902">MKVVWSPLALQKLGDAAEFIAADNPVAAKKWVNHLFDKTDLLGSMPEMGRMVPELLDANYREIIIGHYRIIYSVSHEIKVLTIRHCRQQLSEQEL</sequence>
<dbReference type="InterPro" id="IPR035093">
    <property type="entry name" value="RelE/ParE_toxin_dom_sf"/>
</dbReference>
<dbReference type="SUPFAM" id="SSF143011">
    <property type="entry name" value="RelE-like"/>
    <property type="match status" value="1"/>
</dbReference>
<dbReference type="PANTHER" id="PTHR33755:SF5">
    <property type="entry name" value="TYPE II TOXIN-ANTITOXIN SYSTEM RELE_PARE FAMILY TOXIN"/>
    <property type="match status" value="1"/>
</dbReference>
<organism evidence="3 4">
    <name type="scientific">Alishewanella aestuarii B11</name>
    <dbReference type="NCBI Taxonomy" id="1197174"/>
    <lineage>
        <taxon>Bacteria</taxon>
        <taxon>Pseudomonadati</taxon>
        <taxon>Pseudomonadota</taxon>
        <taxon>Gammaproteobacteria</taxon>
        <taxon>Alteromonadales</taxon>
        <taxon>Alteromonadaceae</taxon>
        <taxon>Alishewanella</taxon>
    </lineage>
</organism>
<dbReference type="AlphaFoldDB" id="J2IFA8"/>
<keyword evidence="2" id="KW-1277">Toxin-antitoxin system</keyword>
<dbReference type="PANTHER" id="PTHR33755">
    <property type="entry name" value="TOXIN PARE1-RELATED"/>
    <property type="match status" value="1"/>
</dbReference>
<accession>J2IFA8</accession>
<dbReference type="PATRIC" id="fig|1197174.4.peg.1224"/>
<comment type="similarity">
    <text evidence="1">Belongs to the RelE toxin family.</text>
</comment>
<evidence type="ECO:0000256" key="1">
    <source>
        <dbReference type="ARBA" id="ARBA00006226"/>
    </source>
</evidence>
<keyword evidence="4" id="KW-1185">Reference proteome</keyword>
<protein>
    <submittedName>
        <fullName evidence="3">Plasmid stabilization system protein</fullName>
    </submittedName>
</protein>
<proteinExistence type="inferred from homology"/>
<gene>
    <name evidence="3" type="ORF">AEST_12540</name>
</gene>
<dbReference type="Gene3D" id="3.30.2310.20">
    <property type="entry name" value="RelE-like"/>
    <property type="match status" value="1"/>
</dbReference>
<name>J2IFA8_9ALTE</name>
<comment type="caution">
    <text evidence="3">The sequence shown here is derived from an EMBL/GenBank/DDBJ whole genome shotgun (WGS) entry which is preliminary data.</text>
</comment>
<dbReference type="Proteomes" id="UP000012043">
    <property type="component" value="Unassembled WGS sequence"/>
</dbReference>
<dbReference type="InterPro" id="IPR051803">
    <property type="entry name" value="TA_system_RelE-like_toxin"/>
</dbReference>